<dbReference type="FunFam" id="1.10.150.570:FF:000001">
    <property type="entry name" value="tRNA uridine 5-carboxymethylaminomethyl modification enzyme MnmG"/>
    <property type="match status" value="1"/>
</dbReference>
<dbReference type="PROSITE" id="PS01281">
    <property type="entry name" value="GIDA_2"/>
    <property type="match status" value="1"/>
</dbReference>
<comment type="cofactor">
    <cofactor evidence="1 12">
        <name>FAD</name>
        <dbReference type="ChEBI" id="CHEBI:57692"/>
    </cofactor>
</comment>
<keyword evidence="6 12" id="KW-0285">Flavoprotein</keyword>
<dbReference type="InterPro" id="IPR002218">
    <property type="entry name" value="MnmG-rel"/>
</dbReference>
<organism evidence="14 15">
    <name type="scientific">Jannaschia seosinensis</name>
    <dbReference type="NCBI Taxonomy" id="313367"/>
    <lineage>
        <taxon>Bacteria</taxon>
        <taxon>Pseudomonadati</taxon>
        <taxon>Pseudomonadota</taxon>
        <taxon>Alphaproteobacteria</taxon>
        <taxon>Rhodobacterales</taxon>
        <taxon>Roseobacteraceae</taxon>
        <taxon>Jannaschia</taxon>
    </lineage>
</organism>
<dbReference type="GO" id="GO:0005829">
    <property type="term" value="C:cytosol"/>
    <property type="evidence" value="ECO:0007669"/>
    <property type="project" value="TreeGrafter"/>
</dbReference>
<evidence type="ECO:0000256" key="11">
    <source>
        <dbReference type="ARBA" id="ARBA00031800"/>
    </source>
</evidence>
<comment type="subcellular location">
    <subcellularLocation>
        <location evidence="12">Cytoplasm</location>
    </subcellularLocation>
</comment>
<reference evidence="14 15" key="1">
    <citation type="submission" date="2015-09" db="EMBL/GenBank/DDBJ databases">
        <authorList>
            <person name="Jackson K.R."/>
            <person name="Lunt B.L."/>
            <person name="Fisher J.N.B."/>
            <person name="Gardner A.V."/>
            <person name="Bailey M.E."/>
            <person name="Deus L.M."/>
            <person name="Earl A.S."/>
            <person name="Gibby P.D."/>
            <person name="Hartmann K.A."/>
            <person name="Liu J.E."/>
            <person name="Manci A.M."/>
            <person name="Nielsen D.A."/>
            <person name="Solomon M.B."/>
            <person name="Breakwell D.P."/>
            <person name="Burnett S.H."/>
            <person name="Grose J.H."/>
        </authorList>
    </citation>
    <scope>NUCLEOTIDE SEQUENCE [LARGE SCALE GENOMIC DNA]</scope>
    <source>
        <strain evidence="14 15">CECT 7799</strain>
    </source>
</reference>
<gene>
    <name evidence="12 14" type="primary">mnmG</name>
    <name evidence="12" type="synonym">gidA</name>
    <name evidence="14" type="ORF">JSE7799_02139</name>
</gene>
<dbReference type="STRING" id="313367.JSE7799_02139"/>
<evidence type="ECO:0000313" key="14">
    <source>
        <dbReference type="EMBL" id="CUH39413.1"/>
    </source>
</evidence>
<dbReference type="AlphaFoldDB" id="A0A0M7BBX2"/>
<comment type="similarity">
    <text evidence="3 12">Belongs to the MnmG family.</text>
</comment>
<dbReference type="PROSITE" id="PS01280">
    <property type="entry name" value="GIDA_1"/>
    <property type="match status" value="1"/>
</dbReference>
<keyword evidence="15" id="KW-1185">Reference proteome</keyword>
<sequence>MKQFGFDVVVVGAGHAGCEAALAASRLGASVALVTFSRNDIGTMSCNPAIGGLGKGHLVREIDALDGAMARVADASGIQFRLLNRRKGPAVRGPRAQIDRDLYRVGMTREIENALNLRVIEGEVVDLLVSSNEAARGVLLSDGSEVDAKTVVLTVGTFLGGVIHIGNERHAGGRMGARSAKKLAERIRSGAFAVGRLKTGTPPRLHRNTINWAGIGSQPGDEQPTFFSFLTRGQPNAAQISCGITHTNGKTHEIIRENLHQSAMYGGMIDGIGPRYCPSIEDKVVRFTEKDSHQVFVEPEGLKSDLVYPNGISTSLPADIQIDYVRSIAGFERAKIAQPGYAIEYDYVDPRSLDRTLLFRSIPNLYLAGQINGTTGYEEAGAQGLVAGLNAARASSGVAGITFSRSDGYIGVLIDDLVTRGVSEPYRMFTSRAEYRLTLRADNADSRLTDFGRQIGLVKDPRWKKFAAKKDRLSTARSALKSTKLGPQAVSAVVPGLRINGPSRSAYDVLSLAGAEIAELFASYPHLKSHGYETVDQLQNEAVYSMYEARQDREISALERDEAILLPKDLDYRKIGSLSKEVCGKLELARPETIAQAGRIEGVTPAALTAILAHTRGRAKRSA</sequence>
<dbReference type="InterPro" id="IPR004416">
    <property type="entry name" value="MnmG"/>
</dbReference>
<dbReference type="GO" id="GO:0050660">
    <property type="term" value="F:flavin adenine dinucleotide binding"/>
    <property type="evidence" value="ECO:0007669"/>
    <property type="project" value="UniProtKB-UniRule"/>
</dbReference>
<evidence type="ECO:0000256" key="8">
    <source>
        <dbReference type="ARBA" id="ARBA00022827"/>
    </source>
</evidence>
<keyword evidence="9 12" id="KW-0520">NAD</keyword>
<evidence type="ECO:0000313" key="15">
    <source>
        <dbReference type="Proteomes" id="UP000049455"/>
    </source>
</evidence>
<dbReference type="SMART" id="SM01228">
    <property type="entry name" value="GIDA_assoc_3"/>
    <property type="match status" value="1"/>
</dbReference>
<name>A0A0M7BBX2_9RHOB</name>
<evidence type="ECO:0000256" key="2">
    <source>
        <dbReference type="ARBA" id="ARBA00003717"/>
    </source>
</evidence>
<dbReference type="PANTHER" id="PTHR11806">
    <property type="entry name" value="GLUCOSE INHIBITED DIVISION PROTEIN A"/>
    <property type="match status" value="1"/>
</dbReference>
<dbReference type="GO" id="GO:0030488">
    <property type="term" value="P:tRNA methylation"/>
    <property type="evidence" value="ECO:0007669"/>
    <property type="project" value="TreeGrafter"/>
</dbReference>
<dbReference type="InterPro" id="IPR026904">
    <property type="entry name" value="MnmG_C"/>
</dbReference>
<dbReference type="InterPro" id="IPR036188">
    <property type="entry name" value="FAD/NAD-bd_sf"/>
</dbReference>
<feature type="domain" description="tRNA uridine 5-carboxymethylaminomethyl modification enzyme C-terminal subdomain" evidence="13">
    <location>
        <begin position="542"/>
        <end position="613"/>
    </location>
</feature>
<evidence type="ECO:0000256" key="1">
    <source>
        <dbReference type="ARBA" id="ARBA00001974"/>
    </source>
</evidence>
<feature type="binding site" evidence="12">
    <location>
        <begin position="273"/>
        <end position="287"/>
    </location>
    <ligand>
        <name>NAD(+)</name>
        <dbReference type="ChEBI" id="CHEBI:57540"/>
    </ligand>
</feature>
<dbReference type="Gene3D" id="3.50.50.60">
    <property type="entry name" value="FAD/NAD(P)-binding domain"/>
    <property type="match status" value="2"/>
</dbReference>
<accession>A0A0M7BBX2</accession>
<dbReference type="InterPro" id="IPR044920">
    <property type="entry name" value="MnmG_C_subdom_sf"/>
</dbReference>
<evidence type="ECO:0000259" key="13">
    <source>
        <dbReference type="SMART" id="SM01228"/>
    </source>
</evidence>
<evidence type="ECO:0000256" key="9">
    <source>
        <dbReference type="ARBA" id="ARBA00023027"/>
    </source>
</evidence>
<dbReference type="HAMAP" id="MF_00129">
    <property type="entry name" value="MnmG_GidA"/>
    <property type="match status" value="1"/>
</dbReference>
<dbReference type="PRINTS" id="PR00411">
    <property type="entry name" value="PNDRDTASEI"/>
</dbReference>
<dbReference type="FunFam" id="3.50.50.60:FF:000002">
    <property type="entry name" value="tRNA uridine 5-carboxymethylaminomethyl modification enzyme MnmG"/>
    <property type="match status" value="1"/>
</dbReference>
<evidence type="ECO:0000256" key="4">
    <source>
        <dbReference type="ARBA" id="ARBA00020461"/>
    </source>
</evidence>
<dbReference type="Pfam" id="PF13932">
    <property type="entry name" value="SAM_GIDA_C"/>
    <property type="match status" value="1"/>
</dbReference>
<evidence type="ECO:0000256" key="3">
    <source>
        <dbReference type="ARBA" id="ARBA00007653"/>
    </source>
</evidence>
<dbReference type="SUPFAM" id="SSF51905">
    <property type="entry name" value="FAD/NAD(P)-binding domain"/>
    <property type="match status" value="1"/>
</dbReference>
<feature type="binding site" evidence="12">
    <location>
        <begin position="12"/>
        <end position="17"/>
    </location>
    <ligand>
        <name>FAD</name>
        <dbReference type="ChEBI" id="CHEBI:57692"/>
    </ligand>
</feature>
<dbReference type="InterPro" id="IPR040131">
    <property type="entry name" value="MnmG_N"/>
</dbReference>
<keyword evidence="7 12" id="KW-0819">tRNA processing</keyword>
<protein>
    <recommendedName>
        <fullName evidence="4 12">tRNA uridine 5-carboxymethylaminomethyl modification enzyme MnmG</fullName>
    </recommendedName>
    <alternativeName>
        <fullName evidence="11 12">Glucose-inhibited division protein A</fullName>
    </alternativeName>
</protein>
<dbReference type="Pfam" id="PF21680">
    <property type="entry name" value="GIDA_C_1st"/>
    <property type="match status" value="1"/>
</dbReference>
<keyword evidence="8 12" id="KW-0274">FAD</keyword>
<comment type="function">
    <text evidence="2 12">NAD-binding protein involved in the addition of a carboxymethylaminomethyl (cmnm) group at the wobble position (U34) of certain tRNAs, forming tRNA-cmnm(5)s(2)U34.</text>
</comment>
<evidence type="ECO:0000256" key="12">
    <source>
        <dbReference type="HAMAP-Rule" id="MF_00129"/>
    </source>
</evidence>
<proteinExistence type="inferred from homology"/>
<dbReference type="PANTHER" id="PTHR11806:SF0">
    <property type="entry name" value="PROTEIN MTO1 HOMOLOG, MITOCHONDRIAL"/>
    <property type="match status" value="1"/>
</dbReference>
<dbReference type="NCBIfam" id="TIGR00136">
    <property type="entry name" value="mnmG_gidA"/>
    <property type="match status" value="1"/>
</dbReference>
<comment type="caution">
    <text evidence="12">Lacks conserved residue(s) required for the propagation of feature annotation.</text>
</comment>
<dbReference type="InterPro" id="IPR049312">
    <property type="entry name" value="GIDA_C_N"/>
</dbReference>
<dbReference type="Proteomes" id="UP000049455">
    <property type="component" value="Unassembled WGS sequence"/>
</dbReference>
<dbReference type="Pfam" id="PF01134">
    <property type="entry name" value="GIDA"/>
    <property type="match status" value="1"/>
</dbReference>
<evidence type="ECO:0000256" key="10">
    <source>
        <dbReference type="ARBA" id="ARBA00025948"/>
    </source>
</evidence>
<evidence type="ECO:0000256" key="6">
    <source>
        <dbReference type="ARBA" id="ARBA00022630"/>
    </source>
</evidence>
<dbReference type="InterPro" id="IPR020595">
    <property type="entry name" value="MnmG-rel_CS"/>
</dbReference>
<dbReference type="EMBL" id="CYPR01000142">
    <property type="protein sequence ID" value="CUH39413.1"/>
    <property type="molecule type" value="Genomic_DNA"/>
</dbReference>
<dbReference type="GO" id="GO:0002098">
    <property type="term" value="P:tRNA wobble uridine modification"/>
    <property type="evidence" value="ECO:0007669"/>
    <property type="project" value="InterPro"/>
</dbReference>
<dbReference type="Gene3D" id="1.10.150.570">
    <property type="entry name" value="GidA associated domain, C-terminal subdomain"/>
    <property type="match status" value="1"/>
</dbReference>
<dbReference type="InterPro" id="IPR047001">
    <property type="entry name" value="MnmG_C_subdom"/>
</dbReference>
<evidence type="ECO:0000256" key="5">
    <source>
        <dbReference type="ARBA" id="ARBA00022490"/>
    </source>
</evidence>
<evidence type="ECO:0000256" key="7">
    <source>
        <dbReference type="ARBA" id="ARBA00022694"/>
    </source>
</evidence>
<keyword evidence="5 12" id="KW-0963">Cytoplasm</keyword>
<comment type="subunit">
    <text evidence="10 12">Homodimer. Heterotetramer of two MnmE and two MnmG subunits.</text>
</comment>